<dbReference type="InterPro" id="IPR038488">
    <property type="entry name" value="Integrase_DNA-bd_sf"/>
</dbReference>
<accession>A0AAW4BPD6</accession>
<evidence type="ECO:0000313" key="5">
    <source>
        <dbReference type="EMBL" id="MBF4438106.1"/>
    </source>
</evidence>
<sequence>MLTVIKIQSATSSKNSYYLWDQSGQRGTGRLGVKIFTSGKKQFVFRYYQQQKEKFISIGLFSGRAGGMTLAEAREQAQVFSQLLLSGRDPKLHIEQQEIEQKRIDAESKELGTLEDLFHSYTEQMKIDGKRTHETVLKSLKKECYPYIDKNIKACDVTTNDIKYVISKVIQRGAITSSNRV</sequence>
<dbReference type="Proteomes" id="UP000786185">
    <property type="component" value="Unassembled WGS sequence"/>
</dbReference>
<proteinExistence type="inferred from homology"/>
<keyword evidence="2" id="KW-0229">DNA integration</keyword>
<dbReference type="GO" id="GO:0003677">
    <property type="term" value="F:DNA binding"/>
    <property type="evidence" value="ECO:0007669"/>
    <property type="project" value="UniProtKB-KW"/>
</dbReference>
<comment type="similarity">
    <text evidence="1">Belongs to the 'phage' integrase family.</text>
</comment>
<feature type="non-terminal residue" evidence="5">
    <location>
        <position position="181"/>
    </location>
</feature>
<comment type="caution">
    <text evidence="5">The sequence shown here is derived from an EMBL/GenBank/DDBJ whole genome shotgun (WGS) entry which is preliminary data.</text>
</comment>
<keyword evidence="3" id="KW-0238">DNA-binding</keyword>
<gene>
    <name evidence="5" type="ORF">ERJ77_27205</name>
</gene>
<dbReference type="GO" id="GO:0015074">
    <property type="term" value="P:DNA integration"/>
    <property type="evidence" value="ECO:0007669"/>
    <property type="project" value="UniProtKB-KW"/>
</dbReference>
<organism evidence="5 6">
    <name type="scientific">Vibrio anguillarum</name>
    <name type="common">Listonella anguillarum</name>
    <dbReference type="NCBI Taxonomy" id="55601"/>
    <lineage>
        <taxon>Bacteria</taxon>
        <taxon>Pseudomonadati</taxon>
        <taxon>Pseudomonadota</taxon>
        <taxon>Gammaproteobacteria</taxon>
        <taxon>Vibrionales</taxon>
        <taxon>Vibrionaceae</taxon>
        <taxon>Vibrio</taxon>
    </lineage>
</organism>
<dbReference type="InterPro" id="IPR010998">
    <property type="entry name" value="Integrase_recombinase_N"/>
</dbReference>
<evidence type="ECO:0000256" key="2">
    <source>
        <dbReference type="ARBA" id="ARBA00022908"/>
    </source>
</evidence>
<evidence type="ECO:0000256" key="1">
    <source>
        <dbReference type="ARBA" id="ARBA00008857"/>
    </source>
</evidence>
<evidence type="ECO:0000259" key="4">
    <source>
        <dbReference type="Pfam" id="PF13356"/>
    </source>
</evidence>
<dbReference type="AlphaFoldDB" id="A0AAW4BPD6"/>
<protein>
    <submittedName>
        <fullName evidence="5">DUF4102 domain-containing protein</fullName>
    </submittedName>
</protein>
<evidence type="ECO:0000256" key="3">
    <source>
        <dbReference type="ARBA" id="ARBA00023125"/>
    </source>
</evidence>
<dbReference type="PANTHER" id="PTHR30629">
    <property type="entry name" value="PROPHAGE INTEGRASE"/>
    <property type="match status" value="1"/>
</dbReference>
<dbReference type="Gene3D" id="3.30.160.390">
    <property type="entry name" value="Integrase, DNA-binding domain"/>
    <property type="match status" value="1"/>
</dbReference>
<evidence type="ECO:0000313" key="6">
    <source>
        <dbReference type="Proteomes" id="UP000786185"/>
    </source>
</evidence>
<name>A0AAW4BPD6_VIBAN</name>
<dbReference type="EMBL" id="SCLC01001696">
    <property type="protein sequence ID" value="MBF4438106.1"/>
    <property type="molecule type" value="Genomic_DNA"/>
</dbReference>
<dbReference type="PANTHER" id="PTHR30629:SF2">
    <property type="entry name" value="PROPHAGE INTEGRASE INTS-RELATED"/>
    <property type="match status" value="1"/>
</dbReference>
<dbReference type="Pfam" id="PF13356">
    <property type="entry name" value="Arm-DNA-bind_3"/>
    <property type="match status" value="1"/>
</dbReference>
<feature type="domain" description="Integrase DNA-binding" evidence="4">
    <location>
        <begin position="2"/>
        <end position="95"/>
    </location>
</feature>
<dbReference type="Gene3D" id="1.10.150.130">
    <property type="match status" value="1"/>
</dbReference>
<reference evidence="5" key="1">
    <citation type="journal article" date="2021" name="PeerJ">
        <title>Analysis of 44 Vibrio anguillarum genomes reveals high genetic diversity.</title>
        <authorList>
            <person name="Hansen M.J."/>
            <person name="Dalsgaard I."/>
        </authorList>
    </citation>
    <scope>NUCLEOTIDE SEQUENCE</scope>
    <source>
        <strain evidence="5">850617-1/1</strain>
    </source>
</reference>
<dbReference type="InterPro" id="IPR025166">
    <property type="entry name" value="Integrase_DNA_bind_dom"/>
</dbReference>
<dbReference type="InterPro" id="IPR050808">
    <property type="entry name" value="Phage_Integrase"/>
</dbReference>